<dbReference type="RefSeq" id="WP_173804948.1">
    <property type="nucleotide sequence ID" value="NZ_JABSNM010000006.1"/>
</dbReference>
<dbReference type="Gene3D" id="1.25.40.10">
    <property type="entry name" value="Tetratricopeptide repeat domain"/>
    <property type="match status" value="1"/>
</dbReference>
<organism evidence="2 3">
    <name type="scientific">Sphaerotilus uruguayifluvii</name>
    <dbReference type="NCBI Taxonomy" id="2735897"/>
    <lineage>
        <taxon>Bacteria</taxon>
        <taxon>Pseudomonadati</taxon>
        <taxon>Pseudomonadota</taxon>
        <taxon>Betaproteobacteria</taxon>
        <taxon>Burkholderiales</taxon>
        <taxon>Sphaerotilaceae</taxon>
        <taxon>Sphaerotilus</taxon>
    </lineage>
</organism>
<evidence type="ECO:0000313" key="3">
    <source>
        <dbReference type="Proteomes" id="UP001516061"/>
    </source>
</evidence>
<name>A0ABX2G3E5_9BURK</name>
<feature type="transmembrane region" description="Helical" evidence="1">
    <location>
        <begin position="450"/>
        <end position="468"/>
    </location>
</feature>
<feature type="transmembrane region" description="Helical" evidence="1">
    <location>
        <begin position="426"/>
        <end position="444"/>
    </location>
</feature>
<dbReference type="EMBL" id="JABSNM010000006">
    <property type="protein sequence ID" value="NRT55973.1"/>
    <property type="molecule type" value="Genomic_DNA"/>
</dbReference>
<dbReference type="SMART" id="SM00671">
    <property type="entry name" value="SEL1"/>
    <property type="match status" value="1"/>
</dbReference>
<comment type="caution">
    <text evidence="2">The sequence shown here is derived from an EMBL/GenBank/DDBJ whole genome shotgun (WGS) entry which is preliminary data.</text>
</comment>
<keyword evidence="3" id="KW-1185">Reference proteome</keyword>
<dbReference type="Proteomes" id="UP001516061">
    <property type="component" value="Unassembled WGS sequence"/>
</dbReference>
<keyword evidence="1" id="KW-0472">Membrane</keyword>
<reference evidence="2 3" key="1">
    <citation type="submission" date="2020-05" db="EMBL/GenBank/DDBJ databases">
        <title>Genomic Encyclopedia of Type Strains, Phase IV (KMG-V): Genome sequencing to study the core and pangenomes of soil and plant-associated prokaryotes.</title>
        <authorList>
            <person name="Whitman W."/>
        </authorList>
    </citation>
    <scope>NUCLEOTIDE SEQUENCE [LARGE SCALE GENOMIC DNA]</scope>
    <source>
        <strain evidence="2 3">C29</strain>
    </source>
</reference>
<sequence length="733" mass="77900">MVAAHVEPLTRFRIQDLRELGPEQESWAEITVTTRQRVELDWIVTAHPGALTDEGIEQRADRDALETELQHRLGEAERTVPALIHQWAHDEGGRYRRLLPGGLFTAGLDAPLAATETCPTCQGRTRQACPDCEGGHRPCARCHAGGRIACESCRGLGRLACTACHGQGRIAPTAPPAATATEPAATSGGTTIECAACAGQGWQSCGSCAGLGQCDCPDCAGRGQQDCSRCGALGEIACADCQASGLRHLLGRLREQIVVEDQIEIHHPDPGVAASAARHFTDPVEIGALAALEAVRYTTAPYAVQAVHRLRLPVRQVPLQIGAQPLTFTACGQDLRILDFQHVVSLLLALDLQTLERNTLGSGRHLLDALTRFLASPLNTRLAVGDPAALPGQDDDRVDRDYPEQARALMRRATERLWAQRIWRPSLALLALGTLVAGALVLAAAPALSWPLAALGGAGCAIAGWVATDWRQRQRLATDLGREAGGALVRPLRRAPVWRRTAALSLAAALVAGGVAALSATRLPPVRERIAQQQQRLEAARQIERWAHDGRDYRLRRYPDAALLRQAADGGSETARLVRAWSLLLGIDGQKVDAGQARELLDTLTRGPQPPEPAVLIGQARATLLLDGRSVSALEGAAAGLESIQESQVPEATYTIALLRLAPAVVARRGAAAGLEALQQAADMGHPSACLDLGRRLAAGQGLKRDPVAARRYLAFAASRGVPGAPQAATAAR</sequence>
<evidence type="ECO:0000256" key="1">
    <source>
        <dbReference type="SAM" id="Phobius"/>
    </source>
</evidence>
<protein>
    <submittedName>
        <fullName evidence="2">TPR repeat protein</fullName>
    </submittedName>
</protein>
<proteinExistence type="predicted"/>
<dbReference type="InterPro" id="IPR011990">
    <property type="entry name" value="TPR-like_helical_dom_sf"/>
</dbReference>
<evidence type="ECO:0000313" key="2">
    <source>
        <dbReference type="EMBL" id="NRT55973.1"/>
    </source>
</evidence>
<keyword evidence="1" id="KW-1133">Transmembrane helix</keyword>
<dbReference type="SUPFAM" id="SSF81901">
    <property type="entry name" value="HCP-like"/>
    <property type="match status" value="1"/>
</dbReference>
<keyword evidence="1" id="KW-0812">Transmembrane</keyword>
<dbReference type="InterPro" id="IPR006597">
    <property type="entry name" value="Sel1-like"/>
</dbReference>
<accession>A0ABX2G3E5</accession>
<feature type="transmembrane region" description="Helical" evidence="1">
    <location>
        <begin position="502"/>
        <end position="520"/>
    </location>
</feature>
<gene>
    <name evidence="2" type="ORF">HNQ01_001708</name>
</gene>